<dbReference type="EMBL" id="QPJU01000002">
    <property type="protein sequence ID" value="RCX10691.1"/>
    <property type="molecule type" value="Genomic_DNA"/>
</dbReference>
<protein>
    <submittedName>
        <fullName evidence="1">Uncharacterized protein</fullName>
    </submittedName>
</protein>
<evidence type="ECO:0000313" key="1">
    <source>
        <dbReference type="EMBL" id="RCX10691.1"/>
    </source>
</evidence>
<keyword evidence="2" id="KW-1185">Reference proteome</keyword>
<dbReference type="Proteomes" id="UP000252174">
    <property type="component" value="Unassembled WGS sequence"/>
</dbReference>
<dbReference type="AlphaFoldDB" id="A0A369ANE5"/>
<sequence length="96" mass="10370">MNNPTDIAQSEIDDLIRSEQDPRNRAMLLVLAKIASTLTDNTRLTREIGDRLEDHLTSYERKAASDADTAGPATIRLATTQLYAGGSVRLASGVLG</sequence>
<evidence type="ECO:0000313" key="2">
    <source>
        <dbReference type="Proteomes" id="UP000252174"/>
    </source>
</evidence>
<accession>A0A369ANE5</accession>
<reference evidence="1 2" key="1">
    <citation type="submission" date="2018-07" db="EMBL/GenBank/DDBJ databases">
        <title>Genomic Encyclopedia of Type Strains, Phase IV (KMG-IV): sequencing the most valuable type-strain genomes for metagenomic binning, comparative biology and taxonomic classification.</title>
        <authorList>
            <person name="Goeker M."/>
        </authorList>
    </citation>
    <scope>NUCLEOTIDE SEQUENCE [LARGE SCALE GENOMIC DNA]</scope>
    <source>
        <strain evidence="1 2">DSM 100911</strain>
    </source>
</reference>
<dbReference type="RefSeq" id="WP_114482291.1">
    <property type="nucleotide sequence ID" value="NZ_QPJU01000002.1"/>
</dbReference>
<name>A0A369ANE5_9BURK</name>
<organism evidence="1 2">
    <name type="scientific">Extensimonas vulgaris</name>
    <dbReference type="NCBI Taxonomy" id="1031594"/>
    <lineage>
        <taxon>Bacteria</taxon>
        <taxon>Pseudomonadati</taxon>
        <taxon>Pseudomonadota</taxon>
        <taxon>Betaproteobacteria</taxon>
        <taxon>Burkholderiales</taxon>
        <taxon>Comamonadaceae</taxon>
        <taxon>Extensimonas</taxon>
    </lineage>
</organism>
<comment type="caution">
    <text evidence="1">The sequence shown here is derived from an EMBL/GenBank/DDBJ whole genome shotgun (WGS) entry which is preliminary data.</text>
</comment>
<gene>
    <name evidence="1" type="ORF">DFR45_10292</name>
</gene>
<proteinExistence type="predicted"/>